<dbReference type="InterPro" id="IPR006442">
    <property type="entry name" value="Antitoxin_Phd/YefM"/>
</dbReference>
<dbReference type="InterPro" id="IPR036165">
    <property type="entry name" value="YefM-like_sf"/>
</dbReference>
<sequence length="86" mass="9657">MNILTYSEARNNLKEVIDQVINDADVTVITRREGQDAVVMGLDHYNSMVETLYLLSNPANSAHLAKSISEYRANKATTRDLIDDET</sequence>
<dbReference type="RefSeq" id="WP_001024070.1">
    <property type="nucleotide sequence ID" value="NZ_CACSGU010000031.1"/>
</dbReference>
<dbReference type="InterPro" id="IPR051405">
    <property type="entry name" value="phD/YefM_antitoxin"/>
</dbReference>
<dbReference type="SUPFAM" id="SSF143120">
    <property type="entry name" value="YefM-like"/>
    <property type="match status" value="1"/>
</dbReference>
<name>A0A9P2P5V9_ACIBA</name>
<dbReference type="PANTHER" id="PTHR33713">
    <property type="entry name" value="ANTITOXIN YAFN-RELATED"/>
    <property type="match status" value="1"/>
</dbReference>
<dbReference type="AlphaFoldDB" id="A0A9P2P5V9"/>
<comment type="similarity">
    <text evidence="1 2">Belongs to the phD/YefM antitoxin family.</text>
</comment>
<protein>
    <recommendedName>
        <fullName evidence="2">Antitoxin</fullName>
    </recommendedName>
</protein>
<dbReference type="PANTHER" id="PTHR33713:SF6">
    <property type="entry name" value="ANTITOXIN YEFM"/>
    <property type="match status" value="1"/>
</dbReference>
<dbReference type="NCBIfam" id="TIGR01552">
    <property type="entry name" value="phd_fam"/>
    <property type="match status" value="1"/>
</dbReference>
<evidence type="ECO:0000313" key="3">
    <source>
        <dbReference type="EMBL" id="EGY2378214.1"/>
    </source>
</evidence>
<comment type="function">
    <text evidence="2">Antitoxin component of a type II toxin-antitoxin (TA) system.</text>
</comment>
<proteinExistence type="inferred from homology"/>
<dbReference type="Gene3D" id="1.10.1220.170">
    <property type="match status" value="1"/>
</dbReference>
<dbReference type="EMBL" id="AAYLMQ010000033">
    <property type="protein sequence ID" value="EGY2378214.1"/>
    <property type="molecule type" value="Genomic_DNA"/>
</dbReference>
<evidence type="ECO:0000256" key="2">
    <source>
        <dbReference type="RuleBase" id="RU362080"/>
    </source>
</evidence>
<reference evidence="3" key="1">
    <citation type="submission" date="2020-12" db="EMBL/GenBank/DDBJ databases">
        <authorList>
            <consortium name="Clinical and Environmental Microbiology Branch: Whole genome sequencing antimicrobial resistance pathogens in the healthcare setting"/>
        </authorList>
    </citation>
    <scope>NUCLEOTIDE SEQUENCE</scope>
    <source>
        <strain evidence="3">2018HL-00813</strain>
    </source>
</reference>
<dbReference type="Pfam" id="PF02604">
    <property type="entry name" value="PhdYeFM_antitox"/>
    <property type="match status" value="1"/>
</dbReference>
<gene>
    <name evidence="3" type="ORF">JHZ39_002619</name>
</gene>
<dbReference type="Gene3D" id="3.40.1620.10">
    <property type="entry name" value="YefM-like domain"/>
    <property type="match status" value="1"/>
</dbReference>
<accession>A0A9P2P5V9</accession>
<organism evidence="3">
    <name type="scientific">Acinetobacter baumannii</name>
    <dbReference type="NCBI Taxonomy" id="470"/>
    <lineage>
        <taxon>Bacteria</taxon>
        <taxon>Pseudomonadati</taxon>
        <taxon>Pseudomonadota</taxon>
        <taxon>Gammaproteobacteria</taxon>
        <taxon>Moraxellales</taxon>
        <taxon>Moraxellaceae</taxon>
        <taxon>Acinetobacter</taxon>
        <taxon>Acinetobacter calcoaceticus/baumannii complex</taxon>
    </lineage>
</organism>
<evidence type="ECO:0000256" key="1">
    <source>
        <dbReference type="ARBA" id="ARBA00009981"/>
    </source>
</evidence>
<comment type="caution">
    <text evidence="3">The sequence shown here is derived from an EMBL/GenBank/DDBJ whole genome shotgun (WGS) entry which is preliminary data.</text>
</comment>